<dbReference type="Pfam" id="PF16884">
    <property type="entry name" value="ADH_N_2"/>
    <property type="match status" value="1"/>
</dbReference>
<dbReference type="InterPro" id="IPR020843">
    <property type="entry name" value="ER"/>
</dbReference>
<dbReference type="CDD" id="cd05288">
    <property type="entry name" value="PGDH"/>
    <property type="match status" value="1"/>
</dbReference>
<dbReference type="InterPro" id="IPR011032">
    <property type="entry name" value="GroES-like_sf"/>
</dbReference>
<dbReference type="AlphaFoldDB" id="A0A371DXI1"/>
<dbReference type="GO" id="GO:0016628">
    <property type="term" value="F:oxidoreductase activity, acting on the CH-CH group of donors, NAD or NADP as acceptor"/>
    <property type="evidence" value="ECO:0007669"/>
    <property type="project" value="InterPro"/>
</dbReference>
<accession>A0A371DXI1</accession>
<dbReference type="STRING" id="139420.A0A371DXI1"/>
<dbReference type="Gene3D" id="3.90.180.10">
    <property type="entry name" value="Medium-chain alcohol dehydrogenases, catalytic domain"/>
    <property type="match status" value="1"/>
</dbReference>
<evidence type="ECO:0000313" key="4">
    <source>
        <dbReference type="Proteomes" id="UP000256964"/>
    </source>
</evidence>
<dbReference type="InterPro" id="IPR041694">
    <property type="entry name" value="ADH_N_2"/>
</dbReference>
<dbReference type="PANTHER" id="PTHR43205">
    <property type="entry name" value="PROSTAGLANDIN REDUCTASE"/>
    <property type="match status" value="1"/>
</dbReference>
<keyword evidence="4" id="KW-1185">Reference proteome</keyword>
<dbReference type="EMBL" id="KZ857379">
    <property type="protein sequence ID" value="RDX57257.1"/>
    <property type="molecule type" value="Genomic_DNA"/>
</dbReference>
<sequence>MTPSTYTQITLAERPEAEILPTTFKREVVPLNLKPGPKQILVKLRYVSIDPAMRGWLRDKRSYLPPVQIGEVMRAGGLAEVVEAGPESAFKVGDIVEGTWGWREYGVFDDKAATKVDVQPGLDILDYMGPLGMTGMTAYFGLLDVGQVKPGEKLLVSGAAGATGSVVCQIGKKKGAKVYAIAGSQEKCDWLEKDVGVEKALNYKSPTFFDDFKKHVGYVDVFFDNVGGEILDFVLTRLNLHARIVLCGAISDYNKAKPQGLTAYLNLIAMRAKIQGFIVFDYAKQYSEARQEIAAWLKDGSFKRRFHVVKGLQNAPEALNLLFSGGNTGKLIVQVSDEPAKL</sequence>
<evidence type="ECO:0000313" key="3">
    <source>
        <dbReference type="EMBL" id="RDX57257.1"/>
    </source>
</evidence>
<dbReference type="Pfam" id="PF00107">
    <property type="entry name" value="ADH_zinc_N"/>
    <property type="match status" value="1"/>
</dbReference>
<dbReference type="PANTHER" id="PTHR43205:SF42">
    <property type="entry name" value="ALCOHOL DEHYDROGENASE, ZINC-CONTAINING (AFU_ORTHOLOGUE AFUA_7G04530)"/>
    <property type="match status" value="1"/>
</dbReference>
<dbReference type="InterPro" id="IPR013149">
    <property type="entry name" value="ADH-like_C"/>
</dbReference>
<dbReference type="SUPFAM" id="SSF51735">
    <property type="entry name" value="NAD(P)-binding Rossmann-fold domains"/>
    <property type="match status" value="1"/>
</dbReference>
<evidence type="ECO:0000256" key="1">
    <source>
        <dbReference type="ARBA" id="ARBA00023002"/>
    </source>
</evidence>
<organism evidence="3 4">
    <name type="scientific">Lentinus brumalis</name>
    <dbReference type="NCBI Taxonomy" id="2498619"/>
    <lineage>
        <taxon>Eukaryota</taxon>
        <taxon>Fungi</taxon>
        <taxon>Dikarya</taxon>
        <taxon>Basidiomycota</taxon>
        <taxon>Agaricomycotina</taxon>
        <taxon>Agaricomycetes</taxon>
        <taxon>Polyporales</taxon>
        <taxon>Polyporaceae</taxon>
        <taxon>Lentinus</taxon>
    </lineage>
</organism>
<evidence type="ECO:0000259" key="2">
    <source>
        <dbReference type="SMART" id="SM00829"/>
    </source>
</evidence>
<keyword evidence="1" id="KW-0560">Oxidoreductase</keyword>
<dbReference type="Proteomes" id="UP000256964">
    <property type="component" value="Unassembled WGS sequence"/>
</dbReference>
<dbReference type="FunFam" id="3.40.50.720:FF:000121">
    <property type="entry name" value="Prostaglandin reductase 2"/>
    <property type="match status" value="1"/>
</dbReference>
<protein>
    <submittedName>
        <fullName evidence="3">Alcohol dehydrogenase</fullName>
    </submittedName>
</protein>
<dbReference type="OrthoDB" id="809632at2759"/>
<reference evidence="3 4" key="1">
    <citation type="journal article" date="2018" name="Biotechnol. Biofuels">
        <title>Integrative visual omics of the white-rot fungus Polyporus brumalis exposes the biotechnological potential of its oxidative enzymes for delignifying raw plant biomass.</title>
        <authorList>
            <person name="Miyauchi S."/>
            <person name="Rancon A."/>
            <person name="Drula E."/>
            <person name="Hage H."/>
            <person name="Chaduli D."/>
            <person name="Favel A."/>
            <person name="Grisel S."/>
            <person name="Henrissat B."/>
            <person name="Herpoel-Gimbert I."/>
            <person name="Ruiz-Duenas F.J."/>
            <person name="Chevret D."/>
            <person name="Hainaut M."/>
            <person name="Lin J."/>
            <person name="Wang M."/>
            <person name="Pangilinan J."/>
            <person name="Lipzen A."/>
            <person name="Lesage-Meessen L."/>
            <person name="Navarro D."/>
            <person name="Riley R."/>
            <person name="Grigoriev I.V."/>
            <person name="Zhou S."/>
            <person name="Raouche S."/>
            <person name="Rosso M.N."/>
        </authorList>
    </citation>
    <scope>NUCLEOTIDE SEQUENCE [LARGE SCALE GENOMIC DNA]</scope>
    <source>
        <strain evidence="3 4">BRFM 1820</strain>
    </source>
</reference>
<name>A0A371DXI1_9APHY</name>
<feature type="domain" description="Enoyl reductase (ER)" evidence="2">
    <location>
        <begin position="17"/>
        <end position="333"/>
    </location>
</feature>
<dbReference type="InterPro" id="IPR036291">
    <property type="entry name" value="NAD(P)-bd_dom_sf"/>
</dbReference>
<dbReference type="SUPFAM" id="SSF50129">
    <property type="entry name" value="GroES-like"/>
    <property type="match status" value="1"/>
</dbReference>
<dbReference type="Gene3D" id="3.40.50.720">
    <property type="entry name" value="NAD(P)-binding Rossmann-like Domain"/>
    <property type="match status" value="1"/>
</dbReference>
<dbReference type="InterPro" id="IPR045010">
    <property type="entry name" value="MDR_fam"/>
</dbReference>
<gene>
    <name evidence="3" type="ORF">OH76DRAFT_1395048</name>
</gene>
<dbReference type="SMART" id="SM00829">
    <property type="entry name" value="PKS_ER"/>
    <property type="match status" value="1"/>
</dbReference>
<proteinExistence type="predicted"/>